<dbReference type="PANTHER" id="PTHR13382">
    <property type="entry name" value="MITOCHONDRIAL ATP SYNTHASE COUPLING FACTOR B"/>
    <property type="match status" value="1"/>
</dbReference>
<dbReference type="SMART" id="SM00367">
    <property type="entry name" value="LRR_CC"/>
    <property type="match status" value="5"/>
</dbReference>
<dbReference type="SUPFAM" id="SSF52047">
    <property type="entry name" value="RNI-like"/>
    <property type="match status" value="1"/>
</dbReference>
<dbReference type="Gene3D" id="3.80.10.10">
    <property type="entry name" value="Ribonuclease Inhibitor"/>
    <property type="match status" value="1"/>
</dbReference>
<keyword evidence="5" id="KW-1185">Reference proteome</keyword>
<dbReference type="Pfam" id="PF25372">
    <property type="entry name" value="DUF7885"/>
    <property type="match status" value="1"/>
</dbReference>
<evidence type="ECO:0000313" key="5">
    <source>
        <dbReference type="Proteomes" id="UP000256970"/>
    </source>
</evidence>
<dbReference type="PANTHER" id="PTHR13382:SF76">
    <property type="entry name" value="F-BOX AND LEUCINE-RICH REPEAT PROTEIN 14-RELATED"/>
    <property type="match status" value="1"/>
</dbReference>
<dbReference type="GO" id="GO:0005930">
    <property type="term" value="C:axoneme"/>
    <property type="evidence" value="ECO:0007669"/>
    <property type="project" value="UniProtKB-SubCell"/>
</dbReference>
<dbReference type="STRING" id="3088.A0A383VMP9"/>
<dbReference type="AlphaFoldDB" id="A0A383VMP9"/>
<organism evidence="4 5">
    <name type="scientific">Tetradesmus obliquus</name>
    <name type="common">Green alga</name>
    <name type="synonym">Acutodesmus obliquus</name>
    <dbReference type="NCBI Taxonomy" id="3088"/>
    <lineage>
        <taxon>Eukaryota</taxon>
        <taxon>Viridiplantae</taxon>
        <taxon>Chlorophyta</taxon>
        <taxon>core chlorophytes</taxon>
        <taxon>Chlorophyceae</taxon>
        <taxon>CS clade</taxon>
        <taxon>Sphaeropleales</taxon>
        <taxon>Scenedesmaceae</taxon>
        <taxon>Tetradesmus</taxon>
    </lineage>
</organism>
<comment type="subcellular location">
    <subcellularLocation>
        <location evidence="1">Cytoplasm</location>
        <location evidence="1">Cytoskeleton</location>
        <location evidence="1">Cilium axoneme</location>
    </subcellularLocation>
</comment>
<keyword evidence="2" id="KW-0833">Ubl conjugation pathway</keyword>
<sequence>MNATALLSVLKRSHGKAHTIQLARSEEARQAERQQRFSDGYKYDQVLPHTKGLRALALAAMCPALRRLSIDERTSCVGGMTNDLARALAVHCKQLTVLEVYFQRYSLPSELFTDEGLIALSEGCKGLQQLTLHNCDRISDRSLYAVAANCPGLTAITLGGYNEHVTDGGMTVLFDSCKQLTRVQLSSKLLKVTDASGASLAANCPGLTNAKLTRAMTDATIKQLAVSCKQLRELDLHRSCSVSCEALQALLGACPQLHKLVLPQQLEVGSMLQAMHSRCCSLSMLEEEQLQVLALQH</sequence>
<name>A0A383VMP9_TETOB</name>
<dbReference type="InterPro" id="IPR006553">
    <property type="entry name" value="Leu-rich_rpt_Cys-con_subtyp"/>
</dbReference>
<reference evidence="4 5" key="1">
    <citation type="submission" date="2016-10" db="EMBL/GenBank/DDBJ databases">
        <authorList>
            <person name="Cai Z."/>
        </authorList>
    </citation>
    <scope>NUCLEOTIDE SEQUENCE [LARGE SCALE GENOMIC DNA]</scope>
</reference>
<dbReference type="InterPro" id="IPR032675">
    <property type="entry name" value="LRR_dom_sf"/>
</dbReference>
<dbReference type="Proteomes" id="UP000256970">
    <property type="component" value="Unassembled WGS sequence"/>
</dbReference>
<evidence type="ECO:0000313" key="4">
    <source>
        <dbReference type="EMBL" id="SZX66451.1"/>
    </source>
</evidence>
<dbReference type="InterPro" id="IPR057207">
    <property type="entry name" value="FBXL15_LRR"/>
</dbReference>
<accession>A0A383VMP9</accession>
<protein>
    <recommendedName>
        <fullName evidence="3">F-box/LRR-repeat protein 15-like leucin rich repeat domain-containing protein</fullName>
    </recommendedName>
</protein>
<evidence type="ECO:0000256" key="2">
    <source>
        <dbReference type="ARBA" id="ARBA00022786"/>
    </source>
</evidence>
<dbReference type="InterPro" id="IPR050648">
    <property type="entry name" value="F-box_LRR-repeat"/>
</dbReference>
<proteinExistence type="predicted"/>
<evidence type="ECO:0000259" key="3">
    <source>
        <dbReference type="Pfam" id="PF25372"/>
    </source>
</evidence>
<dbReference type="EMBL" id="FNXT01000701">
    <property type="protein sequence ID" value="SZX66451.1"/>
    <property type="molecule type" value="Genomic_DNA"/>
</dbReference>
<feature type="domain" description="F-box/LRR-repeat protein 15-like leucin rich repeat" evidence="3">
    <location>
        <begin position="137"/>
        <end position="250"/>
    </location>
</feature>
<gene>
    <name evidence="4" type="ORF">BQ4739_LOCUS6864</name>
</gene>
<evidence type="ECO:0000256" key="1">
    <source>
        <dbReference type="ARBA" id="ARBA00004430"/>
    </source>
</evidence>